<dbReference type="GO" id="GO:0000266">
    <property type="term" value="P:mitochondrial fission"/>
    <property type="evidence" value="ECO:0007669"/>
    <property type="project" value="TreeGrafter"/>
</dbReference>
<dbReference type="PROSITE" id="PS51388">
    <property type="entry name" value="GED"/>
    <property type="match status" value="1"/>
</dbReference>
<keyword evidence="2" id="KW-0342">GTP-binding</keyword>
<dbReference type="AlphaFoldDB" id="A0AAE0WZ57"/>
<reference evidence="4" key="1">
    <citation type="journal article" date="2023" name="Mol. Phylogenet. Evol.">
        <title>Genome-scale phylogeny and comparative genomics of the fungal order Sordariales.</title>
        <authorList>
            <person name="Hensen N."/>
            <person name="Bonometti L."/>
            <person name="Westerberg I."/>
            <person name="Brannstrom I.O."/>
            <person name="Guillou S."/>
            <person name="Cros-Aarteil S."/>
            <person name="Calhoun S."/>
            <person name="Haridas S."/>
            <person name="Kuo A."/>
            <person name="Mondo S."/>
            <person name="Pangilinan J."/>
            <person name="Riley R."/>
            <person name="LaButti K."/>
            <person name="Andreopoulos B."/>
            <person name="Lipzen A."/>
            <person name="Chen C."/>
            <person name="Yan M."/>
            <person name="Daum C."/>
            <person name="Ng V."/>
            <person name="Clum A."/>
            <person name="Steindorff A."/>
            <person name="Ohm R.A."/>
            <person name="Martin F."/>
            <person name="Silar P."/>
            <person name="Natvig D.O."/>
            <person name="Lalanne C."/>
            <person name="Gautier V."/>
            <person name="Ament-Velasquez S.L."/>
            <person name="Kruys A."/>
            <person name="Hutchinson M.I."/>
            <person name="Powell A.J."/>
            <person name="Barry K."/>
            <person name="Miller A.N."/>
            <person name="Grigoriev I.V."/>
            <person name="Debuchy R."/>
            <person name="Gladieux P."/>
            <person name="Hiltunen Thoren M."/>
            <person name="Johannesson H."/>
        </authorList>
    </citation>
    <scope>NUCLEOTIDE SEQUENCE</scope>
    <source>
        <strain evidence="4">CBS 314.62</strain>
    </source>
</reference>
<dbReference type="GO" id="GO:0005525">
    <property type="term" value="F:GTP binding"/>
    <property type="evidence" value="ECO:0007669"/>
    <property type="project" value="InterPro"/>
</dbReference>
<comment type="caution">
    <text evidence="4">The sequence shown here is derived from an EMBL/GenBank/DDBJ whole genome shotgun (WGS) entry which is preliminary data.</text>
</comment>
<evidence type="ECO:0000256" key="2">
    <source>
        <dbReference type="ARBA" id="ARBA00023134"/>
    </source>
</evidence>
<dbReference type="InterPro" id="IPR022812">
    <property type="entry name" value="Dynamin"/>
</dbReference>
<keyword evidence="1" id="KW-0547">Nucleotide-binding</keyword>
<reference evidence="4" key="2">
    <citation type="submission" date="2023-06" db="EMBL/GenBank/DDBJ databases">
        <authorList>
            <consortium name="Lawrence Berkeley National Laboratory"/>
            <person name="Haridas S."/>
            <person name="Hensen N."/>
            <person name="Bonometti L."/>
            <person name="Westerberg I."/>
            <person name="Brannstrom I.O."/>
            <person name="Guillou S."/>
            <person name="Cros-Aarteil S."/>
            <person name="Calhoun S."/>
            <person name="Kuo A."/>
            <person name="Mondo S."/>
            <person name="Pangilinan J."/>
            <person name="Riley R."/>
            <person name="Labutti K."/>
            <person name="Andreopoulos B."/>
            <person name="Lipzen A."/>
            <person name="Chen C."/>
            <person name="Yanf M."/>
            <person name="Daum C."/>
            <person name="Ng V."/>
            <person name="Clum A."/>
            <person name="Steindorff A."/>
            <person name="Ohm R."/>
            <person name="Martin F."/>
            <person name="Silar P."/>
            <person name="Natvig D."/>
            <person name="Lalanne C."/>
            <person name="Gautier V."/>
            <person name="Ament-Velasquez S.L."/>
            <person name="Kruys A."/>
            <person name="Hutchinson M.I."/>
            <person name="Powell A.J."/>
            <person name="Barry K."/>
            <person name="Miller A.N."/>
            <person name="Grigoriev I.V."/>
            <person name="Debuchy R."/>
            <person name="Gladieux P."/>
            <person name="Thoren M.H."/>
            <person name="Johannesson H."/>
        </authorList>
    </citation>
    <scope>NUCLEOTIDE SEQUENCE</scope>
    <source>
        <strain evidence="4">CBS 314.62</strain>
    </source>
</reference>
<dbReference type="SUPFAM" id="SSF52540">
    <property type="entry name" value="P-loop containing nucleoside triphosphate hydrolases"/>
    <property type="match status" value="1"/>
</dbReference>
<dbReference type="InterPro" id="IPR020850">
    <property type="entry name" value="GED_dom"/>
</dbReference>
<organism evidence="4 5">
    <name type="scientific">Podospora appendiculata</name>
    <dbReference type="NCBI Taxonomy" id="314037"/>
    <lineage>
        <taxon>Eukaryota</taxon>
        <taxon>Fungi</taxon>
        <taxon>Dikarya</taxon>
        <taxon>Ascomycota</taxon>
        <taxon>Pezizomycotina</taxon>
        <taxon>Sordariomycetes</taxon>
        <taxon>Sordariomycetidae</taxon>
        <taxon>Sordariales</taxon>
        <taxon>Podosporaceae</taxon>
        <taxon>Podospora</taxon>
    </lineage>
</organism>
<dbReference type="GO" id="GO:0008017">
    <property type="term" value="F:microtubule binding"/>
    <property type="evidence" value="ECO:0007669"/>
    <property type="project" value="TreeGrafter"/>
</dbReference>
<dbReference type="EMBL" id="JAULSO010000008">
    <property type="protein sequence ID" value="KAK3681086.1"/>
    <property type="molecule type" value="Genomic_DNA"/>
</dbReference>
<dbReference type="InterPro" id="IPR027417">
    <property type="entry name" value="P-loop_NTPase"/>
</dbReference>
<dbReference type="Pfam" id="PF00350">
    <property type="entry name" value="Dynamin_N"/>
    <property type="match status" value="1"/>
</dbReference>
<gene>
    <name evidence="4" type="ORF">B0T22DRAFT_523962</name>
</gene>
<dbReference type="SMART" id="SM00053">
    <property type="entry name" value="DYNc"/>
    <property type="match status" value="1"/>
</dbReference>
<dbReference type="Proteomes" id="UP001270362">
    <property type="component" value="Unassembled WGS sequence"/>
</dbReference>
<evidence type="ECO:0000313" key="5">
    <source>
        <dbReference type="Proteomes" id="UP001270362"/>
    </source>
</evidence>
<dbReference type="InterPro" id="IPR001401">
    <property type="entry name" value="Dynamin_GTPase"/>
</dbReference>
<dbReference type="GO" id="GO:0006897">
    <property type="term" value="P:endocytosis"/>
    <property type="evidence" value="ECO:0007669"/>
    <property type="project" value="TreeGrafter"/>
</dbReference>
<accession>A0AAE0WZ57</accession>
<dbReference type="PRINTS" id="PR00195">
    <property type="entry name" value="DYNAMIN"/>
</dbReference>
<dbReference type="Gene3D" id="3.40.50.300">
    <property type="entry name" value="P-loop containing nucleotide triphosphate hydrolases"/>
    <property type="match status" value="1"/>
</dbReference>
<dbReference type="GO" id="GO:0003924">
    <property type="term" value="F:GTPase activity"/>
    <property type="evidence" value="ECO:0007669"/>
    <property type="project" value="InterPro"/>
</dbReference>
<keyword evidence="5" id="KW-1185">Reference proteome</keyword>
<dbReference type="GO" id="GO:0016559">
    <property type="term" value="P:peroxisome fission"/>
    <property type="evidence" value="ECO:0007669"/>
    <property type="project" value="TreeGrafter"/>
</dbReference>
<proteinExistence type="predicted"/>
<dbReference type="GO" id="GO:0005874">
    <property type="term" value="C:microtubule"/>
    <property type="evidence" value="ECO:0007669"/>
    <property type="project" value="TreeGrafter"/>
</dbReference>
<evidence type="ECO:0000256" key="1">
    <source>
        <dbReference type="ARBA" id="ARBA00022741"/>
    </source>
</evidence>
<dbReference type="GO" id="GO:0048312">
    <property type="term" value="P:intracellular distribution of mitochondria"/>
    <property type="evidence" value="ECO:0007669"/>
    <property type="project" value="TreeGrafter"/>
</dbReference>
<dbReference type="InterPro" id="IPR000375">
    <property type="entry name" value="Dynamin_stalk"/>
</dbReference>
<evidence type="ECO:0000259" key="3">
    <source>
        <dbReference type="PROSITE" id="PS51388"/>
    </source>
</evidence>
<dbReference type="GO" id="GO:0016020">
    <property type="term" value="C:membrane"/>
    <property type="evidence" value="ECO:0007669"/>
    <property type="project" value="TreeGrafter"/>
</dbReference>
<dbReference type="InterPro" id="IPR045063">
    <property type="entry name" value="Dynamin_N"/>
</dbReference>
<feature type="domain" description="GED" evidence="3">
    <location>
        <begin position="591"/>
        <end position="685"/>
    </location>
</feature>
<evidence type="ECO:0000313" key="4">
    <source>
        <dbReference type="EMBL" id="KAK3681086.1"/>
    </source>
</evidence>
<dbReference type="PANTHER" id="PTHR11566:SF215">
    <property type="entry name" value="DYNAMIN GTPASE"/>
    <property type="match status" value="1"/>
</dbReference>
<protein>
    <submittedName>
        <fullName evidence="4">Dynamin family protein</fullName>
    </submittedName>
</protein>
<sequence>MGLPCLWTPHYNRARLDAHLAAALKYCTQITHRREDVPHINISIIPGHNASAKDKEHLECYRRYVKSSDELQAQFPTILNKVNIQMGIRTSTNPGGQKTFTEDVLKIEKCGPDEDYLTVIDVPGIFRLTAEGVTTNKDKKLVIDMVKRYIRDPRTIILAVLPANVDVFTQEILALAKEYDKDGEYTLGVLTKPDLVTEISGKIAVCNMVQGKRKPLNLGYYIVRNRGGDDSGKQDADGSDLQDREGIFKEHPWCDLPDLLGQMTDKAFPMLRLETRQILTEFQEALEQLGEPRQTEREQQKYIMAIAAQFQELVRATLNAQYSGHRAFENNKLRLIMAIVSATEDFDSDFRNYSEERQFIGDDSDAVDEDDSDAVDEDDPGSDLVLGIATVGHVDLTKFNPEVFPELKKVIATDWDIKDPAKGIMEWIDNIYSTSRGVELGAFSPDLLATAFREQSKKWGPMTEEYLSKVVLMVHKFILGALEHACKDERAREELKISIMDDLLTKYADGMKQGAFLVGIERNRKPYTLNHYFNSNLQAARGLRARKSLKGGAHWVNIASDAAVPPQPAWYVKLDSVKDAVTNKSNAEHVKEEVHDILQAYYKVARKRFVDNVYSQAVDHYLLSGPATPLLLFSEQWVLDLDAKQLAAIAGEPRVTVDRRERLRNKIKDLEEAIEILHYWSGSMMRKIGVLASACFLVSSLLARSNARSKLDSMAQENIHTAILVDEK</sequence>
<dbReference type="GO" id="GO:0005739">
    <property type="term" value="C:mitochondrion"/>
    <property type="evidence" value="ECO:0007669"/>
    <property type="project" value="TreeGrafter"/>
</dbReference>
<dbReference type="Gene3D" id="1.20.120.1240">
    <property type="entry name" value="Dynamin, middle domain"/>
    <property type="match status" value="1"/>
</dbReference>
<dbReference type="Pfam" id="PF01031">
    <property type="entry name" value="Dynamin_M"/>
    <property type="match status" value="1"/>
</dbReference>
<name>A0AAE0WZ57_9PEZI</name>
<dbReference type="PANTHER" id="PTHR11566">
    <property type="entry name" value="DYNAMIN"/>
    <property type="match status" value="1"/>
</dbReference>